<organism evidence="5 6">
    <name type="scientific">Lupinus luteus</name>
    <name type="common">European yellow lupine</name>
    <dbReference type="NCBI Taxonomy" id="3873"/>
    <lineage>
        <taxon>Eukaryota</taxon>
        <taxon>Viridiplantae</taxon>
        <taxon>Streptophyta</taxon>
        <taxon>Embryophyta</taxon>
        <taxon>Tracheophyta</taxon>
        <taxon>Spermatophyta</taxon>
        <taxon>Magnoliopsida</taxon>
        <taxon>eudicotyledons</taxon>
        <taxon>Gunneridae</taxon>
        <taxon>Pentapetalae</taxon>
        <taxon>rosids</taxon>
        <taxon>fabids</taxon>
        <taxon>Fabales</taxon>
        <taxon>Fabaceae</taxon>
        <taxon>Papilionoideae</taxon>
        <taxon>50 kb inversion clade</taxon>
        <taxon>genistoids sensu lato</taxon>
        <taxon>core genistoids</taxon>
        <taxon>Genisteae</taxon>
        <taxon>Lupinus</taxon>
    </lineage>
</organism>
<dbReference type="Gene3D" id="1.25.40.10">
    <property type="entry name" value="Tetratricopeptide repeat domain"/>
    <property type="match status" value="1"/>
</dbReference>
<dbReference type="PANTHER" id="PTHR47939">
    <property type="entry name" value="MEMBRANE-ASSOCIATED SALT-INDUCIBLE PROTEIN-LIKE"/>
    <property type="match status" value="1"/>
</dbReference>
<dbReference type="Pfam" id="PF23276">
    <property type="entry name" value="TPR_24"/>
    <property type="match status" value="1"/>
</dbReference>
<reference evidence="5 6" key="1">
    <citation type="submission" date="2024-03" db="EMBL/GenBank/DDBJ databases">
        <authorList>
            <person name="Martinez-Hernandez J."/>
        </authorList>
    </citation>
    <scope>NUCLEOTIDE SEQUENCE [LARGE SCALE GENOMIC DNA]</scope>
</reference>
<comment type="caution">
    <text evidence="5">The sequence shown here is derived from an EMBL/GenBank/DDBJ whole genome shotgun (WGS) entry which is preliminary data.</text>
</comment>
<dbReference type="AlphaFoldDB" id="A0AAV1W3E0"/>
<feature type="repeat" description="PPR" evidence="3">
    <location>
        <begin position="280"/>
        <end position="314"/>
    </location>
</feature>
<dbReference type="InterPro" id="IPR011990">
    <property type="entry name" value="TPR-like_helical_dom_sf"/>
</dbReference>
<proteinExistence type="inferred from homology"/>
<dbReference type="Proteomes" id="UP001497480">
    <property type="component" value="Unassembled WGS sequence"/>
</dbReference>
<name>A0AAV1W3E0_LUPLU</name>
<feature type="repeat" description="PPR" evidence="3">
    <location>
        <begin position="210"/>
        <end position="244"/>
    </location>
</feature>
<feature type="domain" description="Pentatricopeptide repeat-containing protein-mitochondrial" evidence="4">
    <location>
        <begin position="104"/>
        <end position="198"/>
    </location>
</feature>
<dbReference type="InterPro" id="IPR057027">
    <property type="entry name" value="TPR_mt"/>
</dbReference>
<evidence type="ECO:0000313" key="6">
    <source>
        <dbReference type="Proteomes" id="UP001497480"/>
    </source>
</evidence>
<evidence type="ECO:0000256" key="2">
    <source>
        <dbReference type="ARBA" id="ARBA00022737"/>
    </source>
</evidence>
<dbReference type="EMBL" id="CAXHTB010000003">
    <property type="protein sequence ID" value="CAL0303521.1"/>
    <property type="molecule type" value="Genomic_DNA"/>
</dbReference>
<dbReference type="Pfam" id="PF12854">
    <property type="entry name" value="PPR_1"/>
    <property type="match status" value="1"/>
</dbReference>
<keyword evidence="2" id="KW-0677">Repeat</keyword>
<accession>A0AAV1W3E0</accession>
<dbReference type="InterPro" id="IPR050667">
    <property type="entry name" value="PPR-containing_protein"/>
</dbReference>
<evidence type="ECO:0000313" key="5">
    <source>
        <dbReference type="EMBL" id="CAL0303521.1"/>
    </source>
</evidence>
<dbReference type="NCBIfam" id="TIGR00756">
    <property type="entry name" value="PPR"/>
    <property type="match status" value="1"/>
</dbReference>
<evidence type="ECO:0000256" key="1">
    <source>
        <dbReference type="ARBA" id="ARBA00007626"/>
    </source>
</evidence>
<protein>
    <recommendedName>
        <fullName evidence="4">Pentatricopeptide repeat-containing protein-mitochondrial domain-containing protein</fullName>
    </recommendedName>
</protein>
<sequence>MSFLSKPLNKTLNSFSFFTFTLRRFTALSAAAKPFPDNPTSAYYDELTTAAGNSGDLNALRDILNKRIQDRCYNTKRTFNFITTTSSLDDLILTLSNLNPGYTRNSAFNSLVTRLCRLQRVDDALRVVDTMSRDATCSITASTFHPIINLLTRERSMDHAQRVVELMSRLGVRRDITVHNLFLTAHCFTGDMVATAEVLREIEEDGLVGDTRTFDALVMGACKIGNVDGAMVLVRKMVNDGVLMLYSTHMYVIGALLEKGCLEQAVKYVKCFGGKDKVLDAEIYGCLGSKLAGMKKVKEAMKVLGEMKQMGLPMGEKLKRFYEKNAGKVAKLVD</sequence>
<evidence type="ECO:0000259" key="4">
    <source>
        <dbReference type="Pfam" id="PF23276"/>
    </source>
</evidence>
<dbReference type="PANTHER" id="PTHR47939:SF5">
    <property type="entry name" value="PENTACOTRIPEPTIDE-REPEAT REGION OF PRORP DOMAIN-CONTAINING PROTEIN"/>
    <property type="match status" value="1"/>
</dbReference>
<keyword evidence="6" id="KW-1185">Reference proteome</keyword>
<evidence type="ECO:0000256" key="3">
    <source>
        <dbReference type="PROSITE-ProRule" id="PRU00708"/>
    </source>
</evidence>
<dbReference type="InterPro" id="IPR002885">
    <property type="entry name" value="PPR_rpt"/>
</dbReference>
<dbReference type="Pfam" id="PF01535">
    <property type="entry name" value="PPR"/>
    <property type="match status" value="1"/>
</dbReference>
<comment type="similarity">
    <text evidence="1">Belongs to the PPR family. P subfamily.</text>
</comment>
<gene>
    <name evidence="5" type="ORF">LLUT_LOCUS4581</name>
</gene>
<dbReference type="PROSITE" id="PS51375">
    <property type="entry name" value="PPR"/>
    <property type="match status" value="2"/>
</dbReference>